<keyword evidence="1" id="KW-0547">Nucleotide-binding</keyword>
<name>A0AA36IVV2_9DINO</name>
<dbReference type="SUPFAM" id="SSF52540">
    <property type="entry name" value="P-loop containing nucleoside triphosphate hydrolases"/>
    <property type="match status" value="1"/>
</dbReference>
<comment type="caution">
    <text evidence="2">The sequence shown here is derived from an EMBL/GenBank/DDBJ whole genome shotgun (WGS) entry which is preliminary data.</text>
</comment>
<dbReference type="PROSITE" id="PS51419">
    <property type="entry name" value="RAB"/>
    <property type="match status" value="1"/>
</dbReference>
<dbReference type="SMART" id="SM00174">
    <property type="entry name" value="RHO"/>
    <property type="match status" value="1"/>
</dbReference>
<dbReference type="InterPro" id="IPR005225">
    <property type="entry name" value="Small_GTP-bd"/>
</dbReference>
<dbReference type="EMBL" id="CAUJNA010003001">
    <property type="protein sequence ID" value="CAJ1394937.1"/>
    <property type="molecule type" value="Genomic_DNA"/>
</dbReference>
<dbReference type="SMART" id="SM00173">
    <property type="entry name" value="RAS"/>
    <property type="match status" value="1"/>
</dbReference>
<evidence type="ECO:0000313" key="2">
    <source>
        <dbReference type="EMBL" id="CAJ1394937.1"/>
    </source>
</evidence>
<dbReference type="GO" id="GO:0003924">
    <property type="term" value="F:GTPase activity"/>
    <property type="evidence" value="ECO:0007669"/>
    <property type="project" value="InterPro"/>
</dbReference>
<dbReference type="PANTHER" id="PTHR47978">
    <property type="match status" value="1"/>
</dbReference>
<evidence type="ECO:0000313" key="3">
    <source>
        <dbReference type="Proteomes" id="UP001178507"/>
    </source>
</evidence>
<dbReference type="Proteomes" id="UP001178507">
    <property type="component" value="Unassembled WGS sequence"/>
</dbReference>
<dbReference type="InterPro" id="IPR001806">
    <property type="entry name" value="Small_GTPase"/>
</dbReference>
<reference evidence="2" key="1">
    <citation type="submission" date="2023-08" db="EMBL/GenBank/DDBJ databases">
        <authorList>
            <person name="Chen Y."/>
            <person name="Shah S."/>
            <person name="Dougan E. K."/>
            <person name="Thang M."/>
            <person name="Chan C."/>
        </authorList>
    </citation>
    <scope>NUCLEOTIDE SEQUENCE</scope>
</reference>
<evidence type="ECO:0000256" key="1">
    <source>
        <dbReference type="ARBA" id="ARBA00022741"/>
    </source>
</evidence>
<proteinExistence type="predicted"/>
<accession>A0AA36IVV2</accession>
<dbReference type="PROSITE" id="PS51421">
    <property type="entry name" value="RAS"/>
    <property type="match status" value="1"/>
</dbReference>
<dbReference type="PRINTS" id="PR00449">
    <property type="entry name" value="RASTRNSFRMNG"/>
</dbReference>
<dbReference type="SMART" id="SM00175">
    <property type="entry name" value="RAB"/>
    <property type="match status" value="1"/>
</dbReference>
<dbReference type="Pfam" id="PF00071">
    <property type="entry name" value="Ras"/>
    <property type="match status" value="1"/>
</dbReference>
<dbReference type="InterPro" id="IPR027417">
    <property type="entry name" value="P-loop_NTPase"/>
</dbReference>
<dbReference type="Gene3D" id="3.40.50.300">
    <property type="entry name" value="P-loop containing nucleotide triphosphate hydrolases"/>
    <property type="match status" value="1"/>
</dbReference>
<sequence>MGQAAPKKDFLAPRASSAQKVILLGDLGVGKTSLRRRWAGGEFPFTADVMEADLAIVRVELKPKPQDATLTIFDTAGLERWGRFRSACHPGYFRRAAGVFVVFDVTCRQSFQHVQHWMYEVDSAVPFCHRVLLGNKADLQNHVVSEEEAQELAEAYGMTYLATSAKSERNLSEALYAMACRLPAPESERLPCCAAAKG</sequence>
<gene>
    <name evidence="2" type="ORF">EVOR1521_LOCUS19490</name>
</gene>
<dbReference type="AlphaFoldDB" id="A0AA36IVV2"/>
<keyword evidence="3" id="KW-1185">Reference proteome</keyword>
<protein>
    <submittedName>
        <fullName evidence="2">Uncharacterized protein</fullName>
    </submittedName>
</protein>
<organism evidence="2 3">
    <name type="scientific">Effrenium voratum</name>
    <dbReference type="NCBI Taxonomy" id="2562239"/>
    <lineage>
        <taxon>Eukaryota</taxon>
        <taxon>Sar</taxon>
        <taxon>Alveolata</taxon>
        <taxon>Dinophyceae</taxon>
        <taxon>Suessiales</taxon>
        <taxon>Symbiodiniaceae</taxon>
        <taxon>Effrenium</taxon>
    </lineage>
</organism>
<dbReference type="GO" id="GO:0005525">
    <property type="term" value="F:GTP binding"/>
    <property type="evidence" value="ECO:0007669"/>
    <property type="project" value="InterPro"/>
</dbReference>
<dbReference type="FunFam" id="3.40.50.300:FF:001447">
    <property type="entry name" value="Ras-related protein Rab-1B"/>
    <property type="match status" value="1"/>
</dbReference>
<dbReference type="NCBIfam" id="TIGR00231">
    <property type="entry name" value="small_GTP"/>
    <property type="match status" value="1"/>
</dbReference>
<dbReference type="CDD" id="cd00154">
    <property type="entry name" value="Rab"/>
    <property type="match status" value="1"/>
</dbReference>